<sequence length="298" mass="33383">MLDLNGGCDLDGRHKDELVTTMSTADLSSSGRWIRSSGSRVLDCERGCELDDGLADGMPRLLKGAKGPIEAEHCLLCIAKILDSISSTDERKMSLATFALDEVTFRCDPQMILDPKSKKVSGGFSVGNGDGNMIYRTFCRLMRGKFPAASPPVMFDGKKDVVFLPTHYRRIFQPELRNATHVIAATDKDRVYIKTMKCLMATSDDNATIRQQSKNKLHTKSQARKEKITKRKIKQLPHRRRSGAASRRWKPYHKELSGLVPLPPMQVLANLRLLQRKQDISLETVGLEQQVEKPSNAD</sequence>
<keyword evidence="2" id="KW-1185">Reference proteome</keyword>
<reference evidence="1 2" key="1">
    <citation type="journal article" date="2021" name="Hortic Res">
        <title>Chromosome-scale assembly of the Dendrobium chrysotoxum genome enhances the understanding of orchid evolution.</title>
        <authorList>
            <person name="Zhang Y."/>
            <person name="Zhang G.Q."/>
            <person name="Zhang D."/>
            <person name="Liu X.D."/>
            <person name="Xu X.Y."/>
            <person name="Sun W.H."/>
            <person name="Yu X."/>
            <person name="Zhu X."/>
            <person name="Wang Z.W."/>
            <person name="Zhao X."/>
            <person name="Zhong W.Y."/>
            <person name="Chen H."/>
            <person name="Yin W.L."/>
            <person name="Huang T."/>
            <person name="Niu S.C."/>
            <person name="Liu Z.J."/>
        </authorList>
    </citation>
    <scope>NUCLEOTIDE SEQUENCE [LARGE SCALE GENOMIC DNA]</scope>
    <source>
        <strain evidence="1">Lindl</strain>
    </source>
</reference>
<comment type="caution">
    <text evidence="1">The sequence shown here is derived from an EMBL/GenBank/DDBJ whole genome shotgun (WGS) entry which is preliminary data.</text>
</comment>
<evidence type="ECO:0000313" key="1">
    <source>
        <dbReference type="EMBL" id="KAH0452840.1"/>
    </source>
</evidence>
<gene>
    <name evidence="1" type="ORF">IEQ34_017164</name>
</gene>
<proteinExistence type="predicted"/>
<dbReference type="EMBL" id="JAGFBR010000016">
    <property type="protein sequence ID" value="KAH0452840.1"/>
    <property type="molecule type" value="Genomic_DNA"/>
</dbReference>
<protein>
    <submittedName>
        <fullName evidence="1">Uncharacterized protein</fullName>
    </submittedName>
</protein>
<organism evidence="1 2">
    <name type="scientific">Dendrobium chrysotoxum</name>
    <name type="common">Orchid</name>
    <dbReference type="NCBI Taxonomy" id="161865"/>
    <lineage>
        <taxon>Eukaryota</taxon>
        <taxon>Viridiplantae</taxon>
        <taxon>Streptophyta</taxon>
        <taxon>Embryophyta</taxon>
        <taxon>Tracheophyta</taxon>
        <taxon>Spermatophyta</taxon>
        <taxon>Magnoliopsida</taxon>
        <taxon>Liliopsida</taxon>
        <taxon>Asparagales</taxon>
        <taxon>Orchidaceae</taxon>
        <taxon>Epidendroideae</taxon>
        <taxon>Malaxideae</taxon>
        <taxon>Dendrobiinae</taxon>
        <taxon>Dendrobium</taxon>
    </lineage>
</organism>
<dbReference type="AlphaFoldDB" id="A0AAV7GAQ6"/>
<dbReference type="Proteomes" id="UP000775213">
    <property type="component" value="Unassembled WGS sequence"/>
</dbReference>
<accession>A0AAV7GAQ6</accession>
<name>A0AAV7GAQ6_DENCH</name>
<evidence type="ECO:0000313" key="2">
    <source>
        <dbReference type="Proteomes" id="UP000775213"/>
    </source>
</evidence>